<accession>A0A9D9E7A7</accession>
<organism evidence="3 4">
    <name type="scientific">Candidatus Gallilactobacillus intestinavium</name>
    <dbReference type="NCBI Taxonomy" id="2840838"/>
    <lineage>
        <taxon>Bacteria</taxon>
        <taxon>Bacillati</taxon>
        <taxon>Bacillota</taxon>
        <taxon>Bacilli</taxon>
        <taxon>Lactobacillales</taxon>
        <taxon>Lactobacillaceae</taxon>
        <taxon>Lactobacillaceae incertae sedis</taxon>
        <taxon>Candidatus Gallilactobacillus</taxon>
    </lineage>
</organism>
<keyword evidence="1" id="KW-1133">Transmembrane helix</keyword>
<dbReference type="EMBL" id="JADIMP010000075">
    <property type="protein sequence ID" value="MBO8441685.1"/>
    <property type="molecule type" value="Genomic_DNA"/>
</dbReference>
<feature type="transmembrane region" description="Helical" evidence="1">
    <location>
        <begin position="162"/>
        <end position="180"/>
    </location>
</feature>
<feature type="transmembrane region" description="Helical" evidence="1">
    <location>
        <begin position="263"/>
        <end position="280"/>
    </location>
</feature>
<reference evidence="3" key="1">
    <citation type="submission" date="2020-10" db="EMBL/GenBank/DDBJ databases">
        <authorList>
            <person name="Gilroy R."/>
        </authorList>
    </citation>
    <scope>NUCLEOTIDE SEQUENCE</scope>
    <source>
        <strain evidence="3">C6-149</strain>
    </source>
</reference>
<keyword evidence="1" id="KW-0812">Transmembrane</keyword>
<feature type="transmembrane region" description="Helical" evidence="1">
    <location>
        <begin position="331"/>
        <end position="359"/>
    </location>
</feature>
<feature type="transmembrane region" description="Helical" evidence="1">
    <location>
        <begin position="97"/>
        <end position="115"/>
    </location>
</feature>
<keyword evidence="1" id="KW-0472">Membrane</keyword>
<dbReference type="Pfam" id="PF01757">
    <property type="entry name" value="Acyl_transf_3"/>
    <property type="match status" value="1"/>
</dbReference>
<feature type="domain" description="Acyltransferase 3" evidence="2">
    <location>
        <begin position="20"/>
        <end position="321"/>
    </location>
</feature>
<gene>
    <name evidence="3" type="ORF">IAA89_04560</name>
</gene>
<evidence type="ECO:0000256" key="1">
    <source>
        <dbReference type="SAM" id="Phobius"/>
    </source>
</evidence>
<comment type="caution">
    <text evidence="3">The sequence shown here is derived from an EMBL/GenBank/DDBJ whole genome shotgun (WGS) entry which is preliminary data.</text>
</comment>
<dbReference type="GO" id="GO:0016747">
    <property type="term" value="F:acyltransferase activity, transferring groups other than amino-acyl groups"/>
    <property type="evidence" value="ECO:0007669"/>
    <property type="project" value="InterPro"/>
</dbReference>
<feature type="transmembrane region" description="Helical" evidence="1">
    <location>
        <begin position="292"/>
        <end position="311"/>
    </location>
</feature>
<feature type="transmembrane region" description="Helical" evidence="1">
    <location>
        <begin position="135"/>
        <end position="155"/>
    </location>
</feature>
<protein>
    <recommendedName>
        <fullName evidence="2">Acyltransferase 3 domain-containing protein</fullName>
    </recommendedName>
</protein>
<feature type="transmembrane region" description="Helical" evidence="1">
    <location>
        <begin position="221"/>
        <end position="243"/>
    </location>
</feature>
<evidence type="ECO:0000313" key="4">
    <source>
        <dbReference type="Proteomes" id="UP000823614"/>
    </source>
</evidence>
<proteinExistence type="predicted"/>
<dbReference type="AlphaFoldDB" id="A0A9D9E7A7"/>
<dbReference type="InterPro" id="IPR002656">
    <property type="entry name" value="Acyl_transf_3_dom"/>
</dbReference>
<sequence>MDQVRSNKKEQRTNFKLLWIISIFMIIVYNSFHYGITANYTFTNWKLNVDIKVISDLFAIFGKLGVAIIVLITSYFLCNRDFNKDKSLDRVSRLFKLLWFFSWLFLIVNWLFRIVPFNASVLLKMIFPFLYSEYWFISSYIFLVLLSPILNLVIYRLNKRQLRAVMLFLLLFDAIIPLILRGANSTLVNNHLFSFITLYFVAAYIRNFFDSDQQAIRYGKSLLGYGIGINILVTLVVNLIAIHTHNLFLFNLASLITIYSYKQFFSIITIITAVGMFLIFKQARIKSNKFINFLSATALGVYLMSANPVMIKLMWGTNGWFRLADILHQSIGLAFGHILLNVLIFCPLIFMLCSILDYFRQKLFILITKVRSNKQNSKII</sequence>
<feature type="transmembrane region" description="Helical" evidence="1">
    <location>
        <begin position="192"/>
        <end position="209"/>
    </location>
</feature>
<evidence type="ECO:0000259" key="2">
    <source>
        <dbReference type="Pfam" id="PF01757"/>
    </source>
</evidence>
<dbReference type="Proteomes" id="UP000823614">
    <property type="component" value="Unassembled WGS sequence"/>
</dbReference>
<name>A0A9D9E7A7_9LACO</name>
<reference evidence="3" key="2">
    <citation type="journal article" date="2021" name="PeerJ">
        <title>Extensive microbial diversity within the chicken gut microbiome revealed by metagenomics and culture.</title>
        <authorList>
            <person name="Gilroy R."/>
            <person name="Ravi A."/>
            <person name="Getino M."/>
            <person name="Pursley I."/>
            <person name="Horton D.L."/>
            <person name="Alikhan N.F."/>
            <person name="Baker D."/>
            <person name="Gharbi K."/>
            <person name="Hall N."/>
            <person name="Watson M."/>
            <person name="Adriaenssens E.M."/>
            <person name="Foster-Nyarko E."/>
            <person name="Jarju S."/>
            <person name="Secka A."/>
            <person name="Antonio M."/>
            <person name="Oren A."/>
            <person name="Chaudhuri R.R."/>
            <person name="La Ragione R."/>
            <person name="Hildebrand F."/>
            <person name="Pallen M.J."/>
        </authorList>
    </citation>
    <scope>NUCLEOTIDE SEQUENCE</scope>
    <source>
        <strain evidence="3">C6-149</strain>
    </source>
</reference>
<feature type="transmembrane region" description="Helical" evidence="1">
    <location>
        <begin position="57"/>
        <end position="77"/>
    </location>
</feature>
<feature type="transmembrane region" description="Helical" evidence="1">
    <location>
        <begin position="17"/>
        <end position="37"/>
    </location>
</feature>
<evidence type="ECO:0000313" key="3">
    <source>
        <dbReference type="EMBL" id="MBO8441685.1"/>
    </source>
</evidence>